<dbReference type="InParanoid" id="G4N9E5"/>
<organism evidence="3 4">
    <name type="scientific">Pyricularia oryzae (strain 70-15 / ATCC MYA-4617 / FGSC 8958)</name>
    <name type="common">Rice blast fungus</name>
    <name type="synonym">Magnaporthe oryzae</name>
    <dbReference type="NCBI Taxonomy" id="242507"/>
    <lineage>
        <taxon>Eukaryota</taxon>
        <taxon>Fungi</taxon>
        <taxon>Dikarya</taxon>
        <taxon>Ascomycota</taxon>
        <taxon>Pezizomycotina</taxon>
        <taxon>Sordariomycetes</taxon>
        <taxon>Sordariomycetidae</taxon>
        <taxon>Magnaporthales</taxon>
        <taxon>Pyriculariaceae</taxon>
        <taxon>Pyricularia</taxon>
    </lineage>
</organism>
<feature type="compositionally biased region" description="Low complexity" evidence="1">
    <location>
        <begin position="236"/>
        <end position="245"/>
    </location>
</feature>
<dbReference type="VEuPathDB" id="FungiDB:MGG_10001"/>
<proteinExistence type="predicted"/>
<evidence type="ECO:0000256" key="2">
    <source>
        <dbReference type="SAM" id="SignalP"/>
    </source>
</evidence>
<dbReference type="AlphaFoldDB" id="G4N9E5"/>
<dbReference type="KEGG" id="mgr:MGG_10001"/>
<accession>G4N9E5</accession>
<protein>
    <submittedName>
        <fullName evidence="3">Uncharacterized protein</fullName>
    </submittedName>
</protein>
<dbReference type="GeneID" id="2681024"/>
<keyword evidence="4" id="KW-1185">Reference proteome</keyword>
<name>G4N9E5_PYRO7</name>
<gene>
    <name evidence="3" type="ORF">MGG_10001</name>
</gene>
<sequence length="264" mass="25465">MRFSSVFALSALIQAAVSAPIPSGTGTGNAVNAITDAATDSTPLKVATGVTATGGALYGLTGQGLASGVANGQAAVEAGEKTQAIGEEIGSRETQLAGLKDKQAGRKVATKGQTATNLNPVKGFQVWKEGGDVRRKAEGNLENAENDKAGIPRPGASGCKRSLGSACNNPALASGSSGNPSAAAAAAAKNGQNAAPAQKPAAAAALAQKPAAAAALAQKPAAAAALAQKPAAAAALAQKPAAAAANKIPPVRSGPVKPAGKGRV</sequence>
<evidence type="ECO:0000313" key="4">
    <source>
        <dbReference type="Proteomes" id="UP000009058"/>
    </source>
</evidence>
<reference evidence="3 4" key="1">
    <citation type="journal article" date="2005" name="Nature">
        <title>The genome sequence of the rice blast fungus Magnaporthe grisea.</title>
        <authorList>
            <person name="Dean R.A."/>
            <person name="Talbot N.J."/>
            <person name="Ebbole D.J."/>
            <person name="Farman M.L."/>
            <person name="Mitchell T.K."/>
            <person name="Orbach M.J."/>
            <person name="Thon M."/>
            <person name="Kulkarni R."/>
            <person name="Xu J.R."/>
            <person name="Pan H."/>
            <person name="Read N.D."/>
            <person name="Lee Y.H."/>
            <person name="Carbone I."/>
            <person name="Brown D."/>
            <person name="Oh Y.Y."/>
            <person name="Donofrio N."/>
            <person name="Jeong J.S."/>
            <person name="Soanes D.M."/>
            <person name="Djonovic S."/>
            <person name="Kolomiets E."/>
            <person name="Rehmeyer C."/>
            <person name="Li W."/>
            <person name="Harding M."/>
            <person name="Kim S."/>
            <person name="Lebrun M.H."/>
            <person name="Bohnert H."/>
            <person name="Coughlan S."/>
            <person name="Butler J."/>
            <person name="Calvo S."/>
            <person name="Ma L.J."/>
            <person name="Nicol R."/>
            <person name="Purcell S."/>
            <person name="Nusbaum C."/>
            <person name="Galagan J.E."/>
            <person name="Birren B.W."/>
        </authorList>
    </citation>
    <scope>NUCLEOTIDE SEQUENCE [LARGE SCALE GENOMIC DNA]</scope>
    <source>
        <strain evidence="4">70-15 / ATCC MYA-4617 / FGSC 8958</strain>
    </source>
</reference>
<dbReference type="RefSeq" id="XP_003717505.1">
    <property type="nucleotide sequence ID" value="XM_003717457.1"/>
</dbReference>
<evidence type="ECO:0000313" key="3">
    <source>
        <dbReference type="EMBL" id="EHA51186.1"/>
    </source>
</evidence>
<feature type="region of interest" description="Disordered" evidence="1">
    <location>
        <begin position="141"/>
        <end position="162"/>
    </location>
</feature>
<reference key="2">
    <citation type="submission" date="2011-05" db="EMBL/GenBank/DDBJ databases">
        <title>The Genome Sequence of Magnaporthe oryzae 70-15.</title>
        <authorList>
            <consortium name="The Broad Institute Genome Sequencing Platform"/>
            <person name="Ma L.-J."/>
            <person name="Dead R."/>
            <person name="Young S.K."/>
            <person name="Zeng Q."/>
            <person name="Gargeya S."/>
            <person name="Fitzgerald M."/>
            <person name="Haas B."/>
            <person name="Abouelleil A."/>
            <person name="Alvarado L."/>
            <person name="Arachchi H.M."/>
            <person name="Berlin A."/>
            <person name="Brown A."/>
            <person name="Chapman S.B."/>
            <person name="Chen Z."/>
            <person name="Dunbar C."/>
            <person name="Freedman E."/>
            <person name="Gearin G."/>
            <person name="Gellesch M."/>
            <person name="Goldberg J."/>
            <person name="Griggs A."/>
            <person name="Gujja S."/>
            <person name="Heiman D."/>
            <person name="Howarth C."/>
            <person name="Larson L."/>
            <person name="Lui A."/>
            <person name="MacDonald P.J.P."/>
            <person name="Mehta T."/>
            <person name="Montmayeur A."/>
            <person name="Murphy C."/>
            <person name="Neiman D."/>
            <person name="Pearson M."/>
            <person name="Priest M."/>
            <person name="Roberts A."/>
            <person name="Saif S."/>
            <person name="Shea T."/>
            <person name="Shenoy N."/>
            <person name="Sisk P."/>
            <person name="Stolte C."/>
            <person name="Sykes S."/>
            <person name="Yandava C."/>
            <person name="Wortman J."/>
            <person name="Nusbaum C."/>
            <person name="Birren B."/>
        </authorList>
    </citation>
    <scope>NUCLEOTIDE SEQUENCE</scope>
    <source>
        <strain>70-15</strain>
    </source>
</reference>
<feature type="region of interest" description="Disordered" evidence="1">
    <location>
        <begin position="236"/>
        <end position="264"/>
    </location>
</feature>
<keyword evidence="2" id="KW-0732">Signal</keyword>
<feature type="signal peptide" evidence="2">
    <location>
        <begin position="1"/>
        <end position="18"/>
    </location>
</feature>
<dbReference type="Proteomes" id="UP000009058">
    <property type="component" value="Chromosome 4"/>
</dbReference>
<dbReference type="EMBL" id="CM001234">
    <property type="protein sequence ID" value="EHA51186.1"/>
    <property type="molecule type" value="Genomic_DNA"/>
</dbReference>
<feature type="chain" id="PRO_5003465974" evidence="2">
    <location>
        <begin position="19"/>
        <end position="264"/>
    </location>
</feature>
<dbReference type="HOGENOM" id="CLU_1053997_0_0_1"/>
<feature type="compositionally biased region" description="Basic and acidic residues" evidence="1">
    <location>
        <begin position="141"/>
        <end position="150"/>
    </location>
</feature>
<evidence type="ECO:0000256" key="1">
    <source>
        <dbReference type="SAM" id="MobiDB-lite"/>
    </source>
</evidence>
<dbReference type="SMR" id="G4N9E5"/>